<name>C0BUD9_BIFPS</name>
<reference evidence="1 2" key="1">
    <citation type="submission" date="2009-02" db="EMBL/GenBank/DDBJ databases">
        <title>Draft genome sequence of Bifidobacterium pseudocatenulatum (DSM 20438).</title>
        <authorList>
            <person name="Sudarsanam P."/>
            <person name="Ley R."/>
            <person name="Guruge J."/>
            <person name="Turnbaugh P.J."/>
            <person name="Mahowald M."/>
            <person name="Liep D."/>
            <person name="Gordon J."/>
        </authorList>
    </citation>
    <scope>NUCLEOTIDE SEQUENCE [LARGE SCALE GENOMIC DNA]</scope>
    <source>
        <strain evidence="1 2">DSM 20438</strain>
    </source>
</reference>
<protein>
    <submittedName>
        <fullName evidence="1">Uncharacterized protein</fullName>
    </submittedName>
</protein>
<evidence type="ECO:0000313" key="1">
    <source>
        <dbReference type="EMBL" id="EEG70280.1"/>
    </source>
</evidence>
<dbReference type="EMBL" id="ABXX02000004">
    <property type="protein sequence ID" value="EEG70280.1"/>
    <property type="molecule type" value="Genomic_DNA"/>
</dbReference>
<evidence type="ECO:0000313" key="2">
    <source>
        <dbReference type="Proteomes" id="UP000003875"/>
    </source>
</evidence>
<reference evidence="1 2" key="2">
    <citation type="submission" date="2009-02" db="EMBL/GenBank/DDBJ databases">
        <authorList>
            <person name="Fulton L."/>
            <person name="Clifton S."/>
            <person name="Fulton B."/>
            <person name="Xu J."/>
            <person name="Minx P."/>
            <person name="Pepin K.H."/>
            <person name="Johnson M."/>
            <person name="Bhonagiri V."/>
            <person name="Nash W.E."/>
            <person name="Mardis E.R."/>
            <person name="Wilson R.K."/>
        </authorList>
    </citation>
    <scope>NUCLEOTIDE SEQUENCE [LARGE SCALE GENOMIC DNA]</scope>
    <source>
        <strain evidence="1 2">DSM 20438</strain>
    </source>
</reference>
<organism evidence="1 2">
    <name type="scientific">Bifidobacterium pseudocatenulatum DSM 20438 = JCM 1200 = LMG 10505</name>
    <dbReference type="NCBI Taxonomy" id="547043"/>
    <lineage>
        <taxon>Bacteria</taxon>
        <taxon>Bacillati</taxon>
        <taxon>Actinomycetota</taxon>
        <taxon>Actinomycetes</taxon>
        <taxon>Bifidobacteriales</taxon>
        <taxon>Bifidobacteriaceae</taxon>
        <taxon>Bifidobacterium</taxon>
    </lineage>
</organism>
<sequence>MADLLVQANSVHYINSLNVLIGWIYAPGIHKNAIICNDFADSRIRTFQ</sequence>
<accession>C0BUD9</accession>
<comment type="caution">
    <text evidence="1">The sequence shown here is derived from an EMBL/GenBank/DDBJ whole genome shotgun (WGS) entry which is preliminary data.</text>
</comment>
<dbReference type="AlphaFoldDB" id="C0BUD9"/>
<dbReference type="Proteomes" id="UP000003875">
    <property type="component" value="Unassembled WGS sequence"/>
</dbReference>
<proteinExistence type="predicted"/>
<gene>
    <name evidence="1" type="ORF">BIFPSEUDO_04024</name>
</gene>